<dbReference type="GO" id="GO:0006793">
    <property type="term" value="P:phosphorus metabolic process"/>
    <property type="evidence" value="ECO:0007669"/>
    <property type="project" value="UniProtKB-ARBA"/>
</dbReference>
<evidence type="ECO:0000256" key="6">
    <source>
        <dbReference type="ARBA" id="ARBA00023098"/>
    </source>
</evidence>
<dbReference type="PANTHER" id="PTHR43856">
    <property type="entry name" value="CARDIOLIPIN HYDROLASE"/>
    <property type="match status" value="1"/>
</dbReference>
<dbReference type="EMBL" id="CP033614">
    <property type="protein sequence ID" value="AYV54295.1"/>
    <property type="molecule type" value="Genomic_DNA"/>
</dbReference>
<name>A0AAD0XN43_9LEPT</name>
<evidence type="ECO:0000256" key="4">
    <source>
        <dbReference type="ARBA" id="ARBA00022801"/>
    </source>
</evidence>
<sequence>MNSIRSSLSFSLSILFLFVCGISCTNENDSKLFWLNENGFRNVETFFSYPGRYVSNFKKRNVREKILRSIENSKASIDLWVYSFEDPEILDALTRAGRRGISIRIVADPEKDYPNELIRLGMFRRWERSGLQHSKILIVDRKHVFLGSGNFTWYGLENDLNGYVSFDLFDSEVSDFYSFLEEDPRIASLHLEPFDFYIAPEKGRLIQNLLLRETDKSREEIRYLIFDHFDSVLTSRLSLADRRGVNVRGVYDSPVDAEGKYLAKVLKLPSSEISGDGNDETIASDSFGKGGLLHHKTMIVDNKTLISGSYNFSISARDNNREILFRTSDASIVDSYRKEWDRVRANAIPFRVDPFLKEESNSQNRGPFYFGYAENSIPNGKEQTLCRSDVSKEDSLYLESGIAFWKMILEYSFSIGEICKNVSDFTATSSGFTGKKTNHPVKTQNFRKNGTVRTKNGEVLYSGNQNEESKEQSGFRKKPLYLFSPSYYSIQSGNLFFPKELSNIDVLHPSSVLLYQKGNGPNPISWNPSGNLLSVIPNTTEGMIFLEYDSFYLGFCFHEYSKKGMEYSELIDEILSYRESELSPTLRFESERTPIQNRADHGSYCYRY</sequence>
<dbReference type="SMART" id="SM00155">
    <property type="entry name" value="PLDc"/>
    <property type="match status" value="2"/>
</dbReference>
<keyword evidence="6" id="KW-0443">Lipid metabolism</keyword>
<accession>A0AAD0XN43</accession>
<dbReference type="InterPro" id="IPR051406">
    <property type="entry name" value="PLD_domain"/>
</dbReference>
<feature type="domain" description="PLD phosphodiesterase" evidence="7">
    <location>
        <begin position="128"/>
        <end position="155"/>
    </location>
</feature>
<dbReference type="Gene3D" id="3.30.870.10">
    <property type="entry name" value="Endonuclease Chain A"/>
    <property type="match status" value="2"/>
</dbReference>
<dbReference type="CDD" id="cd09172">
    <property type="entry name" value="PLDc_Nuc_like_unchar1_1"/>
    <property type="match status" value="1"/>
</dbReference>
<dbReference type="PROSITE" id="PS50035">
    <property type="entry name" value="PLD"/>
    <property type="match status" value="2"/>
</dbReference>
<dbReference type="Pfam" id="PF13091">
    <property type="entry name" value="PLDc_2"/>
    <property type="match status" value="2"/>
</dbReference>
<dbReference type="Proteomes" id="UP000276407">
    <property type="component" value="Chromosome 1"/>
</dbReference>
<evidence type="ECO:0000259" key="7">
    <source>
        <dbReference type="PROSITE" id="PS50035"/>
    </source>
</evidence>
<evidence type="ECO:0000256" key="3">
    <source>
        <dbReference type="ARBA" id="ARBA00012027"/>
    </source>
</evidence>
<dbReference type="SUPFAM" id="SSF56024">
    <property type="entry name" value="Phospholipase D/nuclease"/>
    <property type="match status" value="2"/>
</dbReference>
<evidence type="ECO:0000256" key="5">
    <source>
        <dbReference type="ARBA" id="ARBA00022963"/>
    </source>
</evidence>
<dbReference type="EC" id="3.1.4.4" evidence="3"/>
<evidence type="ECO:0000313" key="8">
    <source>
        <dbReference type="EMBL" id="AYV54295.1"/>
    </source>
</evidence>
<keyword evidence="5" id="KW-0442">Lipid degradation</keyword>
<keyword evidence="4" id="KW-0378">Hydrolase</keyword>
<organism evidence="8 9">
    <name type="scientific">Leptospira kmetyi</name>
    <dbReference type="NCBI Taxonomy" id="408139"/>
    <lineage>
        <taxon>Bacteria</taxon>
        <taxon>Pseudomonadati</taxon>
        <taxon>Spirochaetota</taxon>
        <taxon>Spirochaetia</taxon>
        <taxon>Leptospirales</taxon>
        <taxon>Leptospiraceae</taxon>
        <taxon>Leptospira</taxon>
    </lineage>
</organism>
<dbReference type="InterPro" id="IPR025202">
    <property type="entry name" value="PLD-like_dom"/>
</dbReference>
<proteinExistence type="inferred from homology"/>
<evidence type="ECO:0000256" key="2">
    <source>
        <dbReference type="ARBA" id="ARBA00008664"/>
    </source>
</evidence>
<dbReference type="InterPro" id="IPR001736">
    <property type="entry name" value="PLipase_D/transphosphatidylase"/>
</dbReference>
<protein>
    <recommendedName>
        <fullName evidence="3">phospholipase D</fullName>
        <ecNumber evidence="3">3.1.4.4</ecNumber>
    </recommendedName>
</protein>
<feature type="domain" description="PLD phosphodiesterase" evidence="7">
    <location>
        <begin position="289"/>
        <end position="316"/>
    </location>
</feature>
<dbReference type="GO" id="GO:0016891">
    <property type="term" value="F:RNA endonuclease activity producing 5'-phosphomonoesters, hydrolytic mechanism"/>
    <property type="evidence" value="ECO:0007669"/>
    <property type="project" value="TreeGrafter"/>
</dbReference>
<evidence type="ECO:0000256" key="1">
    <source>
        <dbReference type="ARBA" id="ARBA00000798"/>
    </source>
</evidence>
<dbReference type="GO" id="GO:0004630">
    <property type="term" value="F:phospholipase D activity"/>
    <property type="evidence" value="ECO:0007669"/>
    <property type="project" value="UniProtKB-EC"/>
</dbReference>
<evidence type="ECO:0000313" key="9">
    <source>
        <dbReference type="Proteomes" id="UP000276407"/>
    </source>
</evidence>
<comment type="catalytic activity">
    <reaction evidence="1">
        <text>a 1,2-diacyl-sn-glycero-3-phosphocholine + H2O = a 1,2-diacyl-sn-glycero-3-phosphate + choline + H(+)</text>
        <dbReference type="Rhea" id="RHEA:14445"/>
        <dbReference type="ChEBI" id="CHEBI:15354"/>
        <dbReference type="ChEBI" id="CHEBI:15377"/>
        <dbReference type="ChEBI" id="CHEBI:15378"/>
        <dbReference type="ChEBI" id="CHEBI:57643"/>
        <dbReference type="ChEBI" id="CHEBI:58608"/>
        <dbReference type="EC" id="3.1.4.4"/>
    </reaction>
</comment>
<reference evidence="8 9" key="1">
    <citation type="submission" date="2018-11" db="EMBL/GenBank/DDBJ databases">
        <title>Complete genome sequence of Leptospira kmetyi isolate LS 001/16 from soil sample associated with a leptospirosis patient in Kelantan.</title>
        <authorList>
            <person name="Muhammad Yusoff F."/>
            <person name="Muhammad Yusoff S."/>
            <person name="Ahmad M.N."/>
            <person name="Yusof N.Y."/>
            <person name="Aziah I."/>
        </authorList>
    </citation>
    <scope>NUCLEOTIDE SEQUENCE [LARGE SCALE GENOMIC DNA]</scope>
    <source>
        <strain evidence="8 9">LS 001/16</strain>
    </source>
</reference>
<gene>
    <name evidence="8" type="ORF">EFP84_01440</name>
</gene>
<dbReference type="RefSeq" id="WP_123178992.1">
    <property type="nucleotide sequence ID" value="NZ_CP033614.1"/>
</dbReference>
<dbReference type="AlphaFoldDB" id="A0AAD0XN43"/>
<comment type="similarity">
    <text evidence="2">Belongs to the phospholipase D family.</text>
</comment>
<dbReference type="PANTHER" id="PTHR43856:SF1">
    <property type="entry name" value="MITOCHONDRIAL CARDIOLIPIN HYDROLASE"/>
    <property type="match status" value="1"/>
</dbReference>
<dbReference type="KEGG" id="lkm:EFP84_01440"/>
<dbReference type="GO" id="GO:0016042">
    <property type="term" value="P:lipid catabolic process"/>
    <property type="evidence" value="ECO:0007669"/>
    <property type="project" value="UniProtKB-KW"/>
</dbReference>